<keyword evidence="3" id="KW-1185">Reference proteome</keyword>
<proteinExistence type="predicted"/>
<sequence>MRVFAYVLLAVATLCGYIFPIVLGVFVAPLVGETSLTFPQIGVLWTIAFGGLAGFGVVTPLICADRKGWLRL</sequence>
<comment type="caution">
    <text evidence="2">The sequence shown here is derived from an EMBL/GenBank/DDBJ whole genome shotgun (WGS) entry which is preliminary data.</text>
</comment>
<feature type="transmembrane region" description="Helical" evidence="1">
    <location>
        <begin position="43"/>
        <end position="64"/>
    </location>
</feature>
<protein>
    <recommendedName>
        <fullName evidence="4">MFS transporter</fullName>
    </recommendedName>
</protein>
<gene>
    <name evidence="2" type="ORF">SIL82_05000</name>
</gene>
<keyword evidence="1" id="KW-0472">Membrane</keyword>
<dbReference type="RefSeq" id="WP_010404765.1">
    <property type="nucleotide sequence ID" value="NZ_JAWXXV010000001.1"/>
</dbReference>
<evidence type="ECO:0000313" key="2">
    <source>
        <dbReference type="EMBL" id="MDX5983610.1"/>
    </source>
</evidence>
<evidence type="ECO:0000313" key="3">
    <source>
        <dbReference type="Proteomes" id="UP001279660"/>
    </source>
</evidence>
<reference evidence="2 3" key="1">
    <citation type="submission" date="2023-11" db="EMBL/GenBank/DDBJ databases">
        <title>MicrobeMod: A computational toolkit for identifying prokaryotic methylation and restriction-modification with nanopore sequencing.</title>
        <authorList>
            <person name="Crits-Christoph A."/>
            <person name="Kang S.C."/>
            <person name="Lee H."/>
            <person name="Ostrov N."/>
        </authorList>
    </citation>
    <scope>NUCLEOTIDE SEQUENCE [LARGE SCALE GENOMIC DNA]</scope>
    <source>
        <strain evidence="2 3">ATCC 14820</strain>
    </source>
</reference>
<feature type="transmembrane region" description="Helical" evidence="1">
    <location>
        <begin position="7"/>
        <end position="31"/>
    </location>
</feature>
<organism evidence="2 3">
    <name type="scientific">Sphingomonas echinoides</name>
    <dbReference type="NCBI Taxonomy" id="59803"/>
    <lineage>
        <taxon>Bacteria</taxon>
        <taxon>Pseudomonadati</taxon>
        <taxon>Pseudomonadota</taxon>
        <taxon>Alphaproteobacteria</taxon>
        <taxon>Sphingomonadales</taxon>
        <taxon>Sphingomonadaceae</taxon>
        <taxon>Sphingomonas</taxon>
    </lineage>
</organism>
<keyword evidence="1" id="KW-1133">Transmembrane helix</keyword>
<dbReference type="Proteomes" id="UP001279660">
    <property type="component" value="Unassembled WGS sequence"/>
</dbReference>
<keyword evidence="1" id="KW-0812">Transmembrane</keyword>
<dbReference type="EMBL" id="JAWXXV010000001">
    <property type="protein sequence ID" value="MDX5983610.1"/>
    <property type="molecule type" value="Genomic_DNA"/>
</dbReference>
<name>A0ABU4PNS0_9SPHN</name>
<accession>A0ABU4PNS0</accession>
<evidence type="ECO:0000256" key="1">
    <source>
        <dbReference type="SAM" id="Phobius"/>
    </source>
</evidence>
<evidence type="ECO:0008006" key="4">
    <source>
        <dbReference type="Google" id="ProtNLM"/>
    </source>
</evidence>